<dbReference type="GO" id="GO:0006890">
    <property type="term" value="P:retrograde vesicle-mediated transport, Golgi to endoplasmic reticulum"/>
    <property type="evidence" value="ECO:0007669"/>
    <property type="project" value="TreeGrafter"/>
</dbReference>
<dbReference type="Proteomes" id="UP000030854">
    <property type="component" value="Unassembled WGS sequence"/>
</dbReference>
<accession>A0A0B1PD22</accession>
<evidence type="ECO:0000313" key="5">
    <source>
        <dbReference type="EMBL" id="KHJ34569.1"/>
    </source>
</evidence>
<dbReference type="EMBL" id="JNVN01000815">
    <property type="protein sequence ID" value="KHJ34569.1"/>
    <property type="molecule type" value="Genomic_DNA"/>
</dbReference>
<protein>
    <submittedName>
        <fullName evidence="5">Uncharacterized protein</fullName>
    </submittedName>
</protein>
<organism evidence="5 6">
    <name type="scientific">Uncinula necator</name>
    <name type="common">Grape powdery mildew</name>
    <dbReference type="NCBI Taxonomy" id="52586"/>
    <lineage>
        <taxon>Eukaryota</taxon>
        <taxon>Fungi</taxon>
        <taxon>Dikarya</taxon>
        <taxon>Ascomycota</taxon>
        <taxon>Pezizomycotina</taxon>
        <taxon>Leotiomycetes</taxon>
        <taxon>Erysiphales</taxon>
        <taxon>Erysiphaceae</taxon>
        <taxon>Erysiphe</taxon>
    </lineage>
</organism>
<dbReference type="PANTHER" id="PTHR28263">
    <property type="entry name" value="GOLGI TO ER TRAFFIC PROTEIN 2"/>
    <property type="match status" value="1"/>
</dbReference>
<reference evidence="5 6" key="1">
    <citation type="journal article" date="2014" name="BMC Genomics">
        <title>Adaptive genomic structural variation in the grape powdery mildew pathogen, Erysiphe necator.</title>
        <authorList>
            <person name="Jones L."/>
            <person name="Riaz S."/>
            <person name="Morales-Cruz A."/>
            <person name="Amrine K.C."/>
            <person name="McGuire B."/>
            <person name="Gubler W.D."/>
            <person name="Walker M.A."/>
            <person name="Cantu D."/>
        </authorList>
    </citation>
    <scope>NUCLEOTIDE SEQUENCE [LARGE SCALE GENOMIC DNA]</scope>
    <source>
        <strain evidence="6">c</strain>
    </source>
</reference>
<dbReference type="InterPro" id="IPR028143">
    <property type="entry name" value="Get2/sif1"/>
</dbReference>
<name>A0A0B1PD22_UNCNE</name>
<keyword evidence="3" id="KW-0472">Membrane</keyword>
<feature type="region of interest" description="Disordered" evidence="4">
    <location>
        <begin position="1"/>
        <end position="41"/>
    </location>
</feature>
<comment type="caution">
    <text evidence="5">The sequence shown here is derived from an EMBL/GenBank/DDBJ whole genome shotgun (WGS) entry which is preliminary data.</text>
</comment>
<evidence type="ECO:0000313" key="6">
    <source>
        <dbReference type="Proteomes" id="UP000030854"/>
    </source>
</evidence>
<dbReference type="PANTHER" id="PTHR28263:SF1">
    <property type="entry name" value="GOLGI TO ER TRAFFIC PROTEIN 2"/>
    <property type="match status" value="1"/>
</dbReference>
<evidence type="ECO:0000256" key="1">
    <source>
        <dbReference type="ARBA" id="ARBA00022692"/>
    </source>
</evidence>
<feature type="compositionally biased region" description="Basic and acidic residues" evidence="4">
    <location>
        <begin position="26"/>
        <end position="37"/>
    </location>
</feature>
<dbReference type="AlphaFoldDB" id="A0A0B1PD22"/>
<dbReference type="HOGENOM" id="CLU_819228_0_0_1"/>
<keyword evidence="1" id="KW-0812">Transmembrane</keyword>
<keyword evidence="2" id="KW-1133">Transmembrane helix</keyword>
<dbReference type="Pfam" id="PF08690">
    <property type="entry name" value="GET2"/>
    <property type="match status" value="1"/>
</dbReference>
<evidence type="ECO:0000256" key="2">
    <source>
        <dbReference type="ARBA" id="ARBA00022989"/>
    </source>
</evidence>
<proteinExistence type="predicted"/>
<feature type="compositionally biased region" description="Polar residues" evidence="4">
    <location>
        <begin position="1"/>
        <end position="21"/>
    </location>
</feature>
<gene>
    <name evidence="5" type="ORF">EV44_g4900</name>
</gene>
<dbReference type="OMA" id="PLLQMMQ"/>
<keyword evidence="6" id="KW-1185">Reference proteome</keyword>
<sequence>MSDTPAATKVTPTDTPNISSNAAEQARIRKERREAKIRAGSTARLNKITGLNKEQQDSQEINDSKKNINQNEVKSIYTKNEILSSSIPVPLNNSKTTLNEDALREIMRQFNSMKNVLPNDYIDNNNPFNITNTTTTTTNTTNTTTSQSEMPYLANNAEFPLMTDDPMMKIMQQLMGPTLQNGKEINIPSVPISTDNQEKLTIISPYAYIWRVLHTLWAITFGFSIAISSQFTGTEIDRERSFLGFENLDPELLPFTSSPQNYFYLFITIEAILIGTRYILDREDTKPVGILGMLLDALQEPIRGYLLLGLRYINIWKSVSRDAMICIFILGAFAWWRN</sequence>
<evidence type="ECO:0000256" key="4">
    <source>
        <dbReference type="SAM" id="MobiDB-lite"/>
    </source>
</evidence>
<evidence type="ECO:0000256" key="3">
    <source>
        <dbReference type="ARBA" id="ARBA00023136"/>
    </source>
</evidence>
<dbReference type="STRING" id="52586.A0A0B1PD22"/>